<protein>
    <submittedName>
        <fullName evidence="1">Uncharacterized protein</fullName>
    </submittedName>
</protein>
<dbReference type="Proteomes" id="UP000035704">
    <property type="component" value="Chromosome"/>
</dbReference>
<accession>A0A0D8ICB4</accession>
<dbReference type="AlphaFoldDB" id="A0A0D8ICB4"/>
<dbReference type="STRING" id="84022.CACET_c15640"/>
<evidence type="ECO:0000313" key="1">
    <source>
        <dbReference type="EMBL" id="AKL95013.1"/>
    </source>
</evidence>
<dbReference type="EMBL" id="CP009687">
    <property type="protein sequence ID" value="AKL95013.1"/>
    <property type="molecule type" value="Genomic_DNA"/>
</dbReference>
<reference evidence="1 2" key="1">
    <citation type="submission" date="2014-10" db="EMBL/GenBank/DDBJ databases">
        <title>Genome sequence of Clostridium aceticum DSM 1496.</title>
        <authorList>
            <person name="Poehlein A."/>
            <person name="Schiel-Bengelsdorf B."/>
            <person name="Gottschalk G."/>
            <person name="Duerre P."/>
            <person name="Daniel R."/>
        </authorList>
    </citation>
    <scope>NUCLEOTIDE SEQUENCE [LARGE SCALE GENOMIC DNA]</scope>
    <source>
        <strain evidence="1 2">DSM 1496</strain>
    </source>
</reference>
<dbReference type="KEGG" id="cace:CACET_c15640"/>
<proteinExistence type="predicted"/>
<dbReference type="PATRIC" id="fig|84022.5.peg.3017"/>
<dbReference type="RefSeq" id="WP_044823764.1">
    <property type="nucleotide sequence ID" value="NZ_CP009687.1"/>
</dbReference>
<dbReference type="OrthoDB" id="9802878at2"/>
<keyword evidence="2" id="KW-1185">Reference proteome</keyword>
<name>A0A0D8ICB4_9CLOT</name>
<gene>
    <name evidence="1" type="ORF">CACET_c15640</name>
</gene>
<sequence length="156" mass="18361">MIVTFLQDCLIKELQDILGGMLFKNSRDERVPINIYSQYLPAKEDEDDEQHYPYIIARVLDGDDSEENQPASCKIMLIIGLYDEDDRYQGYKDVMNVIEKIRQFLLKKRMVAGQFILEYPLQWAVNEEDVYPFYFGGIETNWTLPGIRMEDEEGMI</sequence>
<organism evidence="1 2">
    <name type="scientific">Clostridium aceticum</name>
    <dbReference type="NCBI Taxonomy" id="84022"/>
    <lineage>
        <taxon>Bacteria</taxon>
        <taxon>Bacillati</taxon>
        <taxon>Bacillota</taxon>
        <taxon>Clostridia</taxon>
        <taxon>Eubacteriales</taxon>
        <taxon>Clostridiaceae</taxon>
        <taxon>Clostridium</taxon>
    </lineage>
</organism>
<evidence type="ECO:0000313" key="2">
    <source>
        <dbReference type="Proteomes" id="UP000035704"/>
    </source>
</evidence>